<reference evidence="1 2" key="1">
    <citation type="submission" date="2015-01" db="EMBL/GenBank/DDBJ databases">
        <title>The Genome Sequence of Cladophialophora immunda CBS83496.</title>
        <authorList>
            <consortium name="The Broad Institute Genomics Platform"/>
            <person name="Cuomo C."/>
            <person name="de Hoog S."/>
            <person name="Gorbushina A."/>
            <person name="Stielow B."/>
            <person name="Teixiera M."/>
            <person name="Abouelleil A."/>
            <person name="Chapman S.B."/>
            <person name="Priest M."/>
            <person name="Young S.K."/>
            <person name="Wortman J."/>
            <person name="Nusbaum C."/>
            <person name="Birren B."/>
        </authorList>
    </citation>
    <scope>NUCLEOTIDE SEQUENCE [LARGE SCALE GENOMIC DNA]</scope>
    <source>
        <strain evidence="1 2">CBS 83496</strain>
    </source>
</reference>
<name>A0A0D2CTW8_9EURO</name>
<dbReference type="EMBL" id="KN847040">
    <property type="protein sequence ID" value="KIW34603.1"/>
    <property type="molecule type" value="Genomic_DNA"/>
</dbReference>
<dbReference type="Proteomes" id="UP000054466">
    <property type="component" value="Unassembled WGS sequence"/>
</dbReference>
<gene>
    <name evidence="1" type="ORF">PV07_01377</name>
</gene>
<dbReference type="RefSeq" id="XP_016254819.1">
    <property type="nucleotide sequence ID" value="XM_016387891.1"/>
</dbReference>
<keyword evidence="2" id="KW-1185">Reference proteome</keyword>
<evidence type="ECO:0000313" key="2">
    <source>
        <dbReference type="Proteomes" id="UP000054466"/>
    </source>
</evidence>
<dbReference type="GeneID" id="27340571"/>
<proteinExistence type="predicted"/>
<dbReference type="VEuPathDB" id="FungiDB:PV07_01377"/>
<organism evidence="1 2">
    <name type="scientific">Cladophialophora immunda</name>
    <dbReference type="NCBI Taxonomy" id="569365"/>
    <lineage>
        <taxon>Eukaryota</taxon>
        <taxon>Fungi</taxon>
        <taxon>Dikarya</taxon>
        <taxon>Ascomycota</taxon>
        <taxon>Pezizomycotina</taxon>
        <taxon>Eurotiomycetes</taxon>
        <taxon>Chaetothyriomycetidae</taxon>
        <taxon>Chaetothyriales</taxon>
        <taxon>Herpotrichiellaceae</taxon>
        <taxon>Cladophialophora</taxon>
    </lineage>
</organism>
<evidence type="ECO:0000313" key="1">
    <source>
        <dbReference type="EMBL" id="KIW34603.1"/>
    </source>
</evidence>
<dbReference type="AlphaFoldDB" id="A0A0D2CTW8"/>
<dbReference type="HOGENOM" id="CLU_1777233_0_0_1"/>
<protein>
    <submittedName>
        <fullName evidence="1">Uncharacterized protein</fullName>
    </submittedName>
</protein>
<accession>A0A0D2CTW8</accession>
<sequence length="146" mass="15910">MAHFDDAHNTLHFDSLRDVLPSAPSSPSFQPTAASDQAMLMQTLDDKIEEGTDNITLSRAEAVRLRRILATTTAQVHDSVVSELAAAKQELAEMKVFARLGDYAGCLANALLKTETGRQWKRGQSQVVDVVAAVEKMEPDSKDKGL</sequence>